<feature type="non-terminal residue" evidence="1">
    <location>
        <position position="1"/>
    </location>
</feature>
<reference evidence="1" key="1">
    <citation type="submission" date="2023-10" db="EMBL/GenBank/DDBJ databases">
        <title>Genome assembly of Pristionchus species.</title>
        <authorList>
            <person name="Yoshida K."/>
            <person name="Sommer R.J."/>
        </authorList>
    </citation>
    <scope>NUCLEOTIDE SEQUENCE</scope>
    <source>
        <strain evidence="1">RS5133</strain>
    </source>
</reference>
<dbReference type="Proteomes" id="UP001432322">
    <property type="component" value="Unassembled WGS sequence"/>
</dbReference>
<proteinExistence type="predicted"/>
<name>A0AAV5VVG5_9BILA</name>
<evidence type="ECO:0000313" key="2">
    <source>
        <dbReference type="Proteomes" id="UP001432322"/>
    </source>
</evidence>
<sequence length="73" mass="8353">LLAVLQRWCCCTSSWHLHLCYIPFVVRRCHSSARSVSISSTPVCTRATILFARGESRERRDARHHGRRGEKSG</sequence>
<dbReference type="EMBL" id="BTSY01000004">
    <property type="protein sequence ID" value="GMT22536.1"/>
    <property type="molecule type" value="Genomic_DNA"/>
</dbReference>
<accession>A0AAV5VVG5</accession>
<protein>
    <submittedName>
        <fullName evidence="1">Uncharacterized protein</fullName>
    </submittedName>
</protein>
<gene>
    <name evidence="1" type="ORF">PFISCL1PPCAC_13833</name>
</gene>
<organism evidence="1 2">
    <name type="scientific">Pristionchus fissidentatus</name>
    <dbReference type="NCBI Taxonomy" id="1538716"/>
    <lineage>
        <taxon>Eukaryota</taxon>
        <taxon>Metazoa</taxon>
        <taxon>Ecdysozoa</taxon>
        <taxon>Nematoda</taxon>
        <taxon>Chromadorea</taxon>
        <taxon>Rhabditida</taxon>
        <taxon>Rhabditina</taxon>
        <taxon>Diplogasteromorpha</taxon>
        <taxon>Diplogasteroidea</taxon>
        <taxon>Neodiplogasteridae</taxon>
        <taxon>Pristionchus</taxon>
    </lineage>
</organism>
<keyword evidence="2" id="KW-1185">Reference proteome</keyword>
<comment type="caution">
    <text evidence="1">The sequence shown here is derived from an EMBL/GenBank/DDBJ whole genome shotgun (WGS) entry which is preliminary data.</text>
</comment>
<evidence type="ECO:0000313" key="1">
    <source>
        <dbReference type="EMBL" id="GMT22536.1"/>
    </source>
</evidence>
<dbReference type="AlphaFoldDB" id="A0AAV5VVG5"/>